<feature type="region of interest" description="Disordered" evidence="1">
    <location>
        <begin position="1"/>
        <end position="289"/>
    </location>
</feature>
<organism evidence="2 3">
    <name type="scientific">Absidia repens</name>
    <dbReference type="NCBI Taxonomy" id="90262"/>
    <lineage>
        <taxon>Eukaryota</taxon>
        <taxon>Fungi</taxon>
        <taxon>Fungi incertae sedis</taxon>
        <taxon>Mucoromycota</taxon>
        <taxon>Mucoromycotina</taxon>
        <taxon>Mucoromycetes</taxon>
        <taxon>Mucorales</taxon>
        <taxon>Cunninghamellaceae</taxon>
        <taxon>Absidia</taxon>
    </lineage>
</organism>
<feature type="compositionally biased region" description="Polar residues" evidence="1">
    <location>
        <begin position="53"/>
        <end position="87"/>
    </location>
</feature>
<gene>
    <name evidence="2" type="ORF">BCR42DRAFT_42324</name>
</gene>
<sequence length="343" mass="37530">MSNATNTSEHNDTNHSYPPAPSLVDLDEISASASNNATVTTTHMDEKHDTDNDNTTNQSASSDIISNVSNTEGEQSGVSIDDNNLASTALPPHQNGNYSDKEDEHMTFTKDDSNVDAQPTNSVLETSDDGSSHFDKMDGDDDGEIEPDASLNDTDANNTAPSPPALDDSTTSNIGKETLGQDPIDISKEPESDRGDFDFNDSENNNGFDEFGQSGGDNDDFGFDKNNSESDDDFNDFGQANGEDDDDFGDFDDFEQTGDLEADGNDDDFGDFGDLPEPDLTKDTVSPKDIPLNIDISTPKDPTLADQYVRFKCYKQIKRVYHHLSKAHYPNYGHPSANRRIHW</sequence>
<reference evidence="2 3" key="1">
    <citation type="submission" date="2016-07" db="EMBL/GenBank/DDBJ databases">
        <title>Pervasive Adenine N6-methylation of Active Genes in Fungi.</title>
        <authorList>
            <consortium name="DOE Joint Genome Institute"/>
            <person name="Mondo S.J."/>
            <person name="Dannebaum R.O."/>
            <person name="Kuo R.C."/>
            <person name="Labutti K."/>
            <person name="Haridas S."/>
            <person name="Kuo A."/>
            <person name="Salamov A."/>
            <person name="Ahrendt S.R."/>
            <person name="Lipzen A."/>
            <person name="Sullivan W."/>
            <person name="Andreopoulos W.B."/>
            <person name="Clum A."/>
            <person name="Lindquist E."/>
            <person name="Daum C."/>
            <person name="Ramamoorthy G.K."/>
            <person name="Gryganskyi A."/>
            <person name="Culley D."/>
            <person name="Magnuson J.K."/>
            <person name="James T.Y."/>
            <person name="O'Malley M.A."/>
            <person name="Stajich J.E."/>
            <person name="Spatafora J.W."/>
            <person name="Visel A."/>
            <person name="Grigoriev I.V."/>
        </authorList>
    </citation>
    <scope>NUCLEOTIDE SEQUENCE [LARGE SCALE GENOMIC DNA]</scope>
    <source>
        <strain evidence="2 3">NRRL 1336</strain>
    </source>
</reference>
<dbReference type="AlphaFoldDB" id="A0A1X2IG17"/>
<feature type="compositionally biased region" description="Polar residues" evidence="1">
    <location>
        <begin position="115"/>
        <end position="125"/>
    </location>
</feature>
<proteinExistence type="predicted"/>
<dbReference type="Proteomes" id="UP000193560">
    <property type="component" value="Unassembled WGS sequence"/>
</dbReference>
<dbReference type="EMBL" id="MCGE01000012">
    <property type="protein sequence ID" value="ORZ15749.1"/>
    <property type="molecule type" value="Genomic_DNA"/>
</dbReference>
<feature type="compositionally biased region" description="Acidic residues" evidence="1">
    <location>
        <begin position="242"/>
        <end position="277"/>
    </location>
</feature>
<comment type="caution">
    <text evidence="2">The sequence shown here is derived from an EMBL/GenBank/DDBJ whole genome shotgun (WGS) entry which is preliminary data.</text>
</comment>
<evidence type="ECO:0000256" key="1">
    <source>
        <dbReference type="SAM" id="MobiDB-lite"/>
    </source>
</evidence>
<accession>A0A1X2IG17</accession>
<name>A0A1X2IG17_9FUNG</name>
<feature type="compositionally biased region" description="Basic and acidic residues" evidence="1">
    <location>
        <begin position="185"/>
        <end position="197"/>
    </location>
</feature>
<feature type="compositionally biased region" description="Acidic residues" evidence="1">
    <location>
        <begin position="138"/>
        <end position="147"/>
    </location>
</feature>
<evidence type="ECO:0000313" key="3">
    <source>
        <dbReference type="Proteomes" id="UP000193560"/>
    </source>
</evidence>
<feature type="compositionally biased region" description="Polar residues" evidence="1">
    <location>
        <begin position="151"/>
        <end position="160"/>
    </location>
</feature>
<protein>
    <submittedName>
        <fullName evidence="2">Uncharacterized protein</fullName>
    </submittedName>
</protein>
<keyword evidence="3" id="KW-1185">Reference proteome</keyword>
<evidence type="ECO:0000313" key="2">
    <source>
        <dbReference type="EMBL" id="ORZ15749.1"/>
    </source>
</evidence>
<feature type="compositionally biased region" description="Basic and acidic residues" evidence="1">
    <location>
        <begin position="99"/>
        <end position="113"/>
    </location>
</feature>
<feature type="compositionally biased region" description="Low complexity" evidence="1">
    <location>
        <begin position="30"/>
        <end position="42"/>
    </location>
</feature>